<protein>
    <submittedName>
        <fullName evidence="9">Uncharacterized protein</fullName>
    </submittedName>
</protein>
<evidence type="ECO:0000313" key="18">
    <source>
        <dbReference type="Proteomes" id="UP000189452"/>
    </source>
</evidence>
<dbReference type="Proteomes" id="UP000044938">
    <property type="component" value="Unassembled WGS sequence"/>
</dbReference>
<evidence type="ECO:0000313" key="15">
    <source>
        <dbReference type="Proteomes" id="UP000049023"/>
    </source>
</evidence>
<name>A0A0E8NQQ9_MYCTX</name>
<evidence type="ECO:0000313" key="9">
    <source>
        <dbReference type="EMBL" id="OMH58064.1"/>
    </source>
</evidence>
<evidence type="ECO:0000313" key="11">
    <source>
        <dbReference type="Proteomes" id="UP000044938"/>
    </source>
</evidence>
<dbReference type="EMBL" id="CQQC01001329">
    <property type="protein sequence ID" value="CNV85183.1"/>
    <property type="molecule type" value="Genomic_DNA"/>
</dbReference>
<reference evidence="10 11" key="2">
    <citation type="submission" date="2015-03" db="EMBL/GenBank/DDBJ databases">
        <authorList>
            <consortium name="Pathogen Informatics"/>
        </authorList>
    </citation>
    <scope>NUCLEOTIDE SEQUENCE [LARGE SCALE GENOMIC DNA]</scope>
    <source>
        <strain evidence="4 14">Bir 172</strain>
        <strain evidence="3 17">Bir 185</strain>
        <strain evidence="2 15">Bir 187</strain>
        <strain evidence="1 12">C09601061</strain>
        <strain evidence="6 10">D00501624</strain>
        <strain evidence="7 11">M09401471</strain>
        <strain evidence="8 13">P00601463</strain>
    </source>
</reference>
<organism evidence="9 18">
    <name type="scientific">Mycobacterium tuberculosis</name>
    <dbReference type="NCBI Taxonomy" id="1773"/>
    <lineage>
        <taxon>Bacteria</taxon>
        <taxon>Bacillati</taxon>
        <taxon>Actinomycetota</taxon>
        <taxon>Actinomycetes</taxon>
        <taxon>Mycobacteriales</taxon>
        <taxon>Mycobacteriaceae</taxon>
        <taxon>Mycobacterium</taxon>
        <taxon>Mycobacterium tuberculosis complex</taxon>
    </lineage>
</organism>
<evidence type="ECO:0000313" key="7">
    <source>
        <dbReference type="EMBL" id="COV49528.1"/>
    </source>
</evidence>
<evidence type="ECO:0000313" key="10">
    <source>
        <dbReference type="Proteomes" id="UP000039217"/>
    </source>
</evidence>
<dbReference type="EMBL" id="CHKL01000041">
    <property type="protein sequence ID" value="COV77810.1"/>
    <property type="molecule type" value="Genomic_DNA"/>
</dbReference>
<dbReference type="EMBL" id="CGCX01000058">
    <property type="protein sequence ID" value="CFR66066.1"/>
    <property type="molecule type" value="Genomic_DNA"/>
</dbReference>
<accession>A0A0E8NQQ9</accession>
<evidence type="ECO:0000313" key="1">
    <source>
        <dbReference type="EMBL" id="CFR66066.1"/>
    </source>
</evidence>
<dbReference type="EMBL" id="CNFT01000944">
    <property type="protein sequence ID" value="CKS60316.1"/>
    <property type="molecule type" value="Genomic_DNA"/>
</dbReference>
<sequence>MSFLVIEVTGIFGAGGAHARMDAAHEFMRLFGFCPKGKT</sequence>
<evidence type="ECO:0000313" key="12">
    <source>
        <dbReference type="Proteomes" id="UP000046680"/>
    </source>
</evidence>
<gene>
    <name evidence="9" type="ORF">A4S10_00212</name>
    <name evidence="1" type="ORF">ERS007657_00294</name>
    <name evidence="6" type="ORF">ERS007661_03183</name>
    <name evidence="7" type="ORF">ERS007720_00344</name>
    <name evidence="8" type="ORF">ERS007741_00636</name>
    <name evidence="4" type="ORF">ERS027646_02194</name>
    <name evidence="3" type="ORF">ERS027659_03327</name>
    <name evidence="2" type="ORF">ERS027661_01076</name>
    <name evidence="5" type="ORF">ERS094118_00322</name>
</gene>
<dbReference type="EMBL" id="CNGE01000382">
    <property type="protein sequence ID" value="CKS62712.1"/>
    <property type="molecule type" value="Genomic_DNA"/>
</dbReference>
<reference evidence="5 16" key="1">
    <citation type="submission" date="2015-03" db="EMBL/GenBank/DDBJ databases">
        <authorList>
            <consortium name="Pathogen Informatics"/>
            <person name="Murphy D."/>
        </authorList>
    </citation>
    <scope>NUCLEOTIDE SEQUENCE [LARGE SCALE GENOMIC DNA]</scope>
    <source>
        <strain evidence="5 16">0268S</strain>
    </source>
</reference>
<evidence type="ECO:0000313" key="17">
    <source>
        <dbReference type="Proteomes" id="UP000050164"/>
    </source>
</evidence>
<dbReference type="EMBL" id="CSAJ01000023">
    <property type="protein sequence ID" value="COV49528.1"/>
    <property type="molecule type" value="Genomic_DNA"/>
</dbReference>
<evidence type="ECO:0000313" key="5">
    <source>
        <dbReference type="EMBL" id="CLV50845.1"/>
    </source>
</evidence>
<dbReference type="AlphaFoldDB" id="A0A0E8NQQ9"/>
<dbReference type="Proteomes" id="UP000048948">
    <property type="component" value="Unassembled WGS sequence"/>
</dbReference>
<proteinExistence type="predicted"/>
<evidence type="ECO:0000313" key="6">
    <source>
        <dbReference type="EMBL" id="CNV85183.1"/>
    </source>
</evidence>
<dbReference type="Proteomes" id="UP000189452">
    <property type="component" value="Chromosome"/>
</dbReference>
<dbReference type="EMBL" id="CNFU01000163">
    <property type="protein sequence ID" value="CKR34433.1"/>
    <property type="molecule type" value="Genomic_DNA"/>
</dbReference>
<dbReference type="Proteomes" id="UP000050139">
    <property type="component" value="Unassembled WGS sequence"/>
</dbReference>
<dbReference type="Proteomes" id="UP000039217">
    <property type="component" value="Unassembled WGS sequence"/>
</dbReference>
<evidence type="ECO:0000313" key="13">
    <source>
        <dbReference type="Proteomes" id="UP000048600"/>
    </source>
</evidence>
<evidence type="ECO:0000313" key="8">
    <source>
        <dbReference type="EMBL" id="COV77810.1"/>
    </source>
</evidence>
<reference evidence="9 18" key="4">
    <citation type="submission" date="2017-02" db="EMBL/GenBank/DDBJ databases">
        <title>Protein polymorphisms may explain contrasting epidemiological fitness of two variants of a multidrug-resistant Mycobacterium tuberculosis strain.</title>
        <authorList>
            <person name="Bigi M.M."/>
            <person name="Lopez B."/>
            <person name="Blanco F.C."/>
            <person name="Sasiain M.C."/>
            <person name="De La Barrera S."/>
            <person name="Ritacco V."/>
            <person name="Bigi F."/>
            <person name="Soria M.A."/>
        </authorList>
    </citation>
    <scope>NUCLEOTIDE SEQUENCE [LARGE SCALE GENOMIC DNA]</scope>
    <source>
        <strain evidence="9 18">6548</strain>
    </source>
</reference>
<dbReference type="Proteomes" id="UP000050164">
    <property type="component" value="Unassembled WGS sequence"/>
</dbReference>
<dbReference type="Proteomes" id="UP000049023">
    <property type="component" value="Unassembled WGS sequence"/>
</dbReference>
<evidence type="ECO:0000313" key="16">
    <source>
        <dbReference type="Proteomes" id="UP000050139"/>
    </source>
</evidence>
<dbReference type="Proteomes" id="UP000046680">
    <property type="component" value="Unassembled WGS sequence"/>
</dbReference>
<evidence type="ECO:0000313" key="4">
    <source>
        <dbReference type="EMBL" id="CKS62712.1"/>
    </source>
</evidence>
<evidence type="ECO:0000313" key="3">
    <source>
        <dbReference type="EMBL" id="CKS60316.1"/>
    </source>
</evidence>
<dbReference type="EMBL" id="LWDQ01000001">
    <property type="protein sequence ID" value="OMH58064.1"/>
    <property type="molecule type" value="Genomic_DNA"/>
</dbReference>
<reference evidence="9 18" key="3">
    <citation type="submission" date="2016-04" db="EMBL/GenBank/DDBJ databases">
        <authorList>
            <person name="Bigi M."/>
            <person name="Bigi F."/>
            <person name="Soria M.A."/>
        </authorList>
    </citation>
    <scope>NUCLEOTIDE SEQUENCE [LARGE SCALE GENOMIC DNA]</scope>
    <source>
        <strain evidence="9 18">6548</strain>
    </source>
</reference>
<evidence type="ECO:0000313" key="2">
    <source>
        <dbReference type="EMBL" id="CKR34433.1"/>
    </source>
</evidence>
<dbReference type="Proteomes" id="UP000048600">
    <property type="component" value="Unassembled WGS sequence"/>
</dbReference>
<dbReference type="EMBL" id="COPH01000002">
    <property type="protein sequence ID" value="CLV50845.1"/>
    <property type="molecule type" value="Genomic_DNA"/>
</dbReference>
<evidence type="ECO:0000313" key="14">
    <source>
        <dbReference type="Proteomes" id="UP000048948"/>
    </source>
</evidence>